<gene>
    <name evidence="3" type="ORF">BDD30_0062</name>
</gene>
<dbReference type="InterPro" id="IPR050856">
    <property type="entry name" value="Biotin_carboxylase_complex"/>
</dbReference>
<dbReference type="EMBL" id="RBLJ01000001">
    <property type="protein sequence ID" value="RKS65793.1"/>
    <property type="molecule type" value="Genomic_DNA"/>
</dbReference>
<proteinExistence type="predicted"/>
<keyword evidence="4" id="KW-1185">Reference proteome</keyword>
<comment type="caution">
    <text evidence="3">The sequence shown here is derived from an EMBL/GenBank/DDBJ whole genome shotgun (WGS) entry which is preliminary data.</text>
</comment>
<name>A0ABX9SQT6_9GAMM</name>
<dbReference type="SUPFAM" id="SSF51230">
    <property type="entry name" value="Single hybrid motif"/>
    <property type="match status" value="1"/>
</dbReference>
<dbReference type="PANTHER" id="PTHR18866:SF33">
    <property type="entry name" value="METHYLCROTONOYL-COA CARBOXYLASE SUBUNIT ALPHA, MITOCHONDRIAL-RELATED"/>
    <property type="match status" value="1"/>
</dbReference>
<sequence length="195" mass="21751">MRNTDPSSVSSTISTLLHGVVEGELNQVSTTIDCLGSNRYKAQWNDMQGISCELKLEDVQHISSDTIRLRIKIDGIRETILLKRNSSSDFLIDYAGSHRAIVLNTGNSWKNKSIKSYQDSNILSSPMPANVLEILVSENSVVEDKQPLLRIEAMKMVITLYSPGKYLIQKINVAVGENVSTDQVLITFNHKKELS</sequence>
<protein>
    <submittedName>
        <fullName evidence="3">Biotin-dependent enzyme</fullName>
    </submittedName>
</protein>
<accession>A0ABX9SQT6</accession>
<evidence type="ECO:0000259" key="2">
    <source>
        <dbReference type="PROSITE" id="PS50968"/>
    </source>
</evidence>
<reference evidence="3 4" key="1">
    <citation type="submission" date="2018-10" db="EMBL/GenBank/DDBJ databases">
        <title>Genomic Encyclopedia of Archaeal and Bacterial Type Strains, Phase II (KMG-II): from individual species to whole genera.</title>
        <authorList>
            <person name="Goeker M."/>
        </authorList>
    </citation>
    <scope>NUCLEOTIDE SEQUENCE [LARGE SCALE GENOMIC DNA]</scope>
    <source>
        <strain evidence="3 4">DSM 15149</strain>
    </source>
</reference>
<dbReference type="InterPro" id="IPR000089">
    <property type="entry name" value="Biotin_lipoyl"/>
</dbReference>
<dbReference type="Pfam" id="PF00364">
    <property type="entry name" value="Biotin_lipoyl"/>
    <property type="match status" value="1"/>
</dbReference>
<dbReference type="Proteomes" id="UP000280955">
    <property type="component" value="Unassembled WGS sequence"/>
</dbReference>
<dbReference type="PANTHER" id="PTHR18866">
    <property type="entry name" value="CARBOXYLASE:PYRUVATE/ACETYL-COA/PROPIONYL-COA CARBOXYLASE"/>
    <property type="match status" value="1"/>
</dbReference>
<evidence type="ECO:0000313" key="4">
    <source>
        <dbReference type="Proteomes" id="UP000280955"/>
    </source>
</evidence>
<dbReference type="RefSeq" id="WP_015834364.1">
    <property type="nucleotide sequence ID" value="NC_012962.1"/>
</dbReference>
<dbReference type="CDD" id="cd06850">
    <property type="entry name" value="biotinyl_domain"/>
    <property type="match status" value="1"/>
</dbReference>
<dbReference type="PROSITE" id="PS50968">
    <property type="entry name" value="BIOTINYL_LIPOYL"/>
    <property type="match status" value="1"/>
</dbReference>
<evidence type="ECO:0000313" key="3">
    <source>
        <dbReference type="EMBL" id="RKS65793.1"/>
    </source>
</evidence>
<dbReference type="InterPro" id="IPR011053">
    <property type="entry name" value="Single_hybrid_motif"/>
</dbReference>
<keyword evidence="1" id="KW-0092">Biotin</keyword>
<dbReference type="Gene3D" id="2.40.50.100">
    <property type="match status" value="1"/>
</dbReference>
<feature type="domain" description="Lipoyl-binding" evidence="2">
    <location>
        <begin position="114"/>
        <end position="189"/>
    </location>
</feature>
<evidence type="ECO:0000256" key="1">
    <source>
        <dbReference type="ARBA" id="ARBA00023267"/>
    </source>
</evidence>
<organism evidence="3 4">
    <name type="scientific">Photorhabdus asymbiotica</name>
    <dbReference type="NCBI Taxonomy" id="291112"/>
    <lineage>
        <taxon>Bacteria</taxon>
        <taxon>Pseudomonadati</taxon>
        <taxon>Pseudomonadota</taxon>
        <taxon>Gammaproteobacteria</taxon>
        <taxon>Enterobacterales</taxon>
        <taxon>Morganellaceae</taxon>
        <taxon>Photorhabdus</taxon>
    </lineage>
</organism>